<dbReference type="GO" id="GO:0000122">
    <property type="term" value="P:negative regulation of transcription by RNA polymerase II"/>
    <property type="evidence" value="ECO:0007669"/>
    <property type="project" value="TreeGrafter"/>
</dbReference>
<dbReference type="InterPro" id="IPR041899">
    <property type="entry name" value="MAGE_WH2"/>
</dbReference>
<evidence type="ECO:0000313" key="3">
    <source>
        <dbReference type="Proteomes" id="UP000664940"/>
    </source>
</evidence>
<comment type="caution">
    <text evidence="2">The sequence shown here is derived from an EMBL/GenBank/DDBJ whole genome shotgun (WGS) entry which is preliminary data.</text>
</comment>
<dbReference type="Proteomes" id="UP000664940">
    <property type="component" value="Unassembled WGS sequence"/>
</dbReference>
<name>A0A833ZHC8_9CHIR</name>
<evidence type="ECO:0000259" key="1">
    <source>
        <dbReference type="PROSITE" id="PS50838"/>
    </source>
</evidence>
<reference evidence="2 3" key="1">
    <citation type="journal article" date="2020" name="Nature">
        <title>Six reference-quality genomes reveal evolution of bat adaptations.</title>
        <authorList>
            <person name="Jebb D."/>
            <person name="Huang Z."/>
            <person name="Pippel M."/>
            <person name="Hughes G.M."/>
            <person name="Lavrichenko K."/>
            <person name="Devanna P."/>
            <person name="Winkler S."/>
            <person name="Jermiin L.S."/>
            <person name="Skirmuntt E.C."/>
            <person name="Katzourakis A."/>
            <person name="Burkitt-Gray L."/>
            <person name="Ray D.A."/>
            <person name="Sullivan K.A.M."/>
            <person name="Roscito J.G."/>
            <person name="Kirilenko B.M."/>
            <person name="Davalos L.M."/>
            <person name="Corthals A.P."/>
            <person name="Power M.L."/>
            <person name="Jones G."/>
            <person name="Ransome R.D."/>
            <person name="Dechmann D.K.N."/>
            <person name="Locatelli A.G."/>
            <person name="Puechmaille S.J."/>
            <person name="Fedrigo O."/>
            <person name="Jarvis E.D."/>
            <person name="Hiller M."/>
            <person name="Vernes S.C."/>
            <person name="Myers E.W."/>
            <person name="Teeling E.C."/>
        </authorList>
    </citation>
    <scope>NUCLEOTIDE SEQUENCE [LARGE SCALE GENOMIC DNA]</scope>
    <source>
        <strain evidence="2">Bat1K_MPI-CBG_1</strain>
    </source>
</reference>
<sequence>MTEMVEFLLLKCHAKKPTTEAEILSSIIREYQDHFPEILSQDLKCMQLVFGIEVKEVGPSDHPSVLVSTLDLTFDEMVSDGHRFPNTGLLVTLPWVIATEGDCATEEEVWEALEVMGMHDGKEHWIYGEPRELVTKVWVQEKYLVYWQVPRTKSEEEEGA</sequence>
<dbReference type="FunFam" id="1.10.10.1200:FF:000007">
    <property type="entry name" value="Melanoma-associated antigen C2"/>
    <property type="match status" value="1"/>
</dbReference>
<dbReference type="InterPro" id="IPR037445">
    <property type="entry name" value="MAGE"/>
</dbReference>
<dbReference type="Gene3D" id="1.10.10.1210">
    <property type="entry name" value="MAGE homology domain, winged helix WH2 motif"/>
    <property type="match status" value="1"/>
</dbReference>
<dbReference type="InterPro" id="IPR002190">
    <property type="entry name" value="MHD_dom"/>
</dbReference>
<dbReference type="PROSITE" id="PS50838">
    <property type="entry name" value="MAGE"/>
    <property type="match status" value="1"/>
</dbReference>
<dbReference type="EMBL" id="JABVXQ010000009">
    <property type="protein sequence ID" value="KAF6090856.1"/>
    <property type="molecule type" value="Genomic_DNA"/>
</dbReference>
<gene>
    <name evidence="2" type="ORF">HJG60_012233</name>
</gene>
<organism evidence="2 3">
    <name type="scientific">Phyllostomus discolor</name>
    <name type="common">pale spear-nosed bat</name>
    <dbReference type="NCBI Taxonomy" id="89673"/>
    <lineage>
        <taxon>Eukaryota</taxon>
        <taxon>Metazoa</taxon>
        <taxon>Chordata</taxon>
        <taxon>Craniata</taxon>
        <taxon>Vertebrata</taxon>
        <taxon>Euteleostomi</taxon>
        <taxon>Mammalia</taxon>
        <taxon>Eutheria</taxon>
        <taxon>Laurasiatheria</taxon>
        <taxon>Chiroptera</taxon>
        <taxon>Yangochiroptera</taxon>
        <taxon>Phyllostomidae</taxon>
        <taxon>Phyllostominae</taxon>
        <taxon>Phyllostomus</taxon>
    </lineage>
</organism>
<dbReference type="SMART" id="SM01373">
    <property type="entry name" value="MAGE"/>
    <property type="match status" value="1"/>
</dbReference>
<proteinExistence type="predicted"/>
<dbReference type="PANTHER" id="PTHR11736">
    <property type="entry name" value="MELANOMA-ASSOCIATED ANTIGEN MAGE ANTIGEN"/>
    <property type="match status" value="1"/>
</dbReference>
<dbReference type="FunFam" id="1.10.10.1210:FF:000001">
    <property type="entry name" value="melanoma-associated antigen D1"/>
    <property type="match status" value="1"/>
</dbReference>
<dbReference type="AlphaFoldDB" id="A0A833ZHC8"/>
<accession>A0A833ZHC8</accession>
<dbReference type="Gene3D" id="1.10.10.1200">
    <property type="entry name" value="MAGE homology domain, winged helix WH1 motif"/>
    <property type="match status" value="1"/>
</dbReference>
<dbReference type="GO" id="GO:0005634">
    <property type="term" value="C:nucleus"/>
    <property type="evidence" value="ECO:0007669"/>
    <property type="project" value="TreeGrafter"/>
</dbReference>
<evidence type="ECO:0000313" key="2">
    <source>
        <dbReference type="EMBL" id="KAF6090856.1"/>
    </source>
</evidence>
<dbReference type="PANTHER" id="PTHR11736:SF153">
    <property type="entry name" value="MELANOMA-ASSOCIATED ANTIGEN 10"/>
    <property type="match status" value="1"/>
</dbReference>
<feature type="domain" description="MAGE" evidence="1">
    <location>
        <begin position="1"/>
        <end position="160"/>
    </location>
</feature>
<dbReference type="InterPro" id="IPR041898">
    <property type="entry name" value="MAGE_WH1"/>
</dbReference>
<protein>
    <recommendedName>
        <fullName evidence="1">MAGE domain-containing protein</fullName>
    </recommendedName>
</protein>